<dbReference type="PANTHER" id="PTHR43370:SF2">
    <property type="entry name" value="ABC TRANSPORTER PERMEASE PROTEIN"/>
    <property type="match status" value="1"/>
</dbReference>
<dbReference type="InterPro" id="IPR001851">
    <property type="entry name" value="ABC_transp_permease"/>
</dbReference>
<evidence type="ECO:0000313" key="7">
    <source>
        <dbReference type="EMBL" id="KRO48995.1"/>
    </source>
</evidence>
<evidence type="ECO:0000256" key="3">
    <source>
        <dbReference type="ARBA" id="ARBA00022692"/>
    </source>
</evidence>
<dbReference type="PANTHER" id="PTHR43370">
    <property type="entry name" value="SUGAR ABC TRANSPORTER INTEGRAL MEMBRANE PROTEIN-RELATED"/>
    <property type="match status" value="1"/>
</dbReference>
<feature type="transmembrane region" description="Helical" evidence="6">
    <location>
        <begin position="97"/>
        <end position="114"/>
    </location>
</feature>
<dbReference type="AlphaFoldDB" id="A0A0R2QLD2"/>
<reference evidence="7 8" key="1">
    <citation type="submission" date="2015-10" db="EMBL/GenBank/DDBJ databases">
        <title>Metagenome-Assembled Genomes uncover a global brackish microbiome.</title>
        <authorList>
            <person name="Hugerth L.W."/>
            <person name="Larsson J."/>
            <person name="Alneberg J."/>
            <person name="Lindh M.V."/>
            <person name="Legrand C."/>
            <person name="Pinhassi J."/>
            <person name="Andersson A.F."/>
        </authorList>
    </citation>
    <scope>NUCLEOTIDE SEQUENCE [LARGE SCALE GENOMIC DNA]</scope>
    <source>
        <strain evidence="7">BACL6 MAG-120924-bin43</strain>
    </source>
</reference>
<dbReference type="GO" id="GO:0005886">
    <property type="term" value="C:plasma membrane"/>
    <property type="evidence" value="ECO:0007669"/>
    <property type="project" value="UniProtKB-SubCell"/>
</dbReference>
<evidence type="ECO:0000256" key="2">
    <source>
        <dbReference type="ARBA" id="ARBA00022475"/>
    </source>
</evidence>
<feature type="transmembrane region" description="Helical" evidence="6">
    <location>
        <begin position="67"/>
        <end position="91"/>
    </location>
</feature>
<dbReference type="EMBL" id="LIBJ01000050">
    <property type="protein sequence ID" value="KRO48995.1"/>
    <property type="molecule type" value="Genomic_DNA"/>
</dbReference>
<keyword evidence="3 6" id="KW-0812">Transmembrane</keyword>
<evidence type="ECO:0000256" key="4">
    <source>
        <dbReference type="ARBA" id="ARBA00022989"/>
    </source>
</evidence>
<feature type="transmembrane region" description="Helical" evidence="6">
    <location>
        <begin position="231"/>
        <end position="261"/>
    </location>
</feature>
<protein>
    <submittedName>
        <fullName evidence="7">ABC transporter permease</fullName>
    </submittedName>
</protein>
<keyword evidence="5 6" id="KW-0472">Membrane</keyword>
<comment type="caution">
    <text evidence="7">The sequence shown here is derived from an EMBL/GenBank/DDBJ whole genome shotgun (WGS) entry which is preliminary data.</text>
</comment>
<feature type="transmembrane region" description="Helical" evidence="6">
    <location>
        <begin position="151"/>
        <end position="177"/>
    </location>
</feature>
<dbReference type="Pfam" id="PF02653">
    <property type="entry name" value="BPD_transp_2"/>
    <property type="match status" value="1"/>
</dbReference>
<dbReference type="GO" id="GO:0022857">
    <property type="term" value="F:transmembrane transporter activity"/>
    <property type="evidence" value="ECO:0007669"/>
    <property type="project" value="InterPro"/>
</dbReference>
<proteinExistence type="predicted"/>
<keyword evidence="2" id="KW-1003">Cell membrane</keyword>
<comment type="subcellular location">
    <subcellularLocation>
        <location evidence="1">Cell membrane</location>
        <topology evidence="1">Multi-pass membrane protein</topology>
    </subcellularLocation>
</comment>
<organism evidence="7 8">
    <name type="scientific">Acidimicrobiia bacterium BACL6 MAG-120924-bin43</name>
    <dbReference type="NCBI Taxonomy" id="1655583"/>
    <lineage>
        <taxon>Bacteria</taxon>
        <taxon>Bacillati</taxon>
        <taxon>Actinomycetota</taxon>
        <taxon>Acidimicrobiia</taxon>
        <taxon>acIV cluster</taxon>
    </lineage>
</organism>
<dbReference type="CDD" id="cd06580">
    <property type="entry name" value="TM_PBP1_transp_TpRbsC_like"/>
    <property type="match status" value="1"/>
</dbReference>
<feature type="transmembrane region" description="Helical" evidence="6">
    <location>
        <begin position="197"/>
        <end position="219"/>
    </location>
</feature>
<sequence>MWSEFFTVSSLVVVLASTIRLATPFLFASLGETLGQRSGVLNLGIEGVMLIGAFSSYYAASKTGSPWMGVLAALVTGCVMGLLYAFVTLVLHAEQGISGIGVFLLGLGLTDVLFQRWVGTPIPIDGLDPWNIPFLADIPTVGEIFFQHNPLVYLSVLLVVVATVVINRTTFGLNIRAVGEAPDAADTLGISVNRTRLFTILIGNCMAGLAGAALVLPFGTFQQNLTSGRGFIAVALVYFGAWRPIGAFAGSLLFGFVLAVVNQFGALGIVSGATSSLTAMAPAILTIVVLAIVSRRIGQPAALSKPFDRNG</sequence>
<evidence type="ECO:0000256" key="1">
    <source>
        <dbReference type="ARBA" id="ARBA00004651"/>
    </source>
</evidence>
<dbReference type="Proteomes" id="UP000051017">
    <property type="component" value="Unassembled WGS sequence"/>
</dbReference>
<name>A0A0R2QLD2_9ACTN</name>
<feature type="transmembrane region" description="Helical" evidence="6">
    <location>
        <begin position="267"/>
        <end position="293"/>
    </location>
</feature>
<evidence type="ECO:0000313" key="8">
    <source>
        <dbReference type="Proteomes" id="UP000051017"/>
    </source>
</evidence>
<feature type="transmembrane region" description="Helical" evidence="6">
    <location>
        <begin position="40"/>
        <end position="60"/>
    </location>
</feature>
<gene>
    <name evidence="7" type="ORF">ABR75_02175</name>
</gene>
<keyword evidence="4 6" id="KW-1133">Transmembrane helix</keyword>
<accession>A0A0R2QLD2</accession>
<evidence type="ECO:0000256" key="5">
    <source>
        <dbReference type="ARBA" id="ARBA00023136"/>
    </source>
</evidence>
<evidence type="ECO:0000256" key="6">
    <source>
        <dbReference type="SAM" id="Phobius"/>
    </source>
</evidence>